<proteinExistence type="inferred from homology"/>
<protein>
    <recommendedName>
        <fullName evidence="4">SHSP domain-containing protein</fullName>
    </recommendedName>
</protein>
<keyword evidence="6" id="KW-1185">Reference proteome</keyword>
<dbReference type="InterPro" id="IPR008978">
    <property type="entry name" value="HSP20-like_chaperone"/>
</dbReference>
<feature type="region of interest" description="Disordered" evidence="3">
    <location>
        <begin position="31"/>
        <end position="74"/>
    </location>
</feature>
<evidence type="ECO:0000313" key="6">
    <source>
        <dbReference type="Proteomes" id="UP000230423"/>
    </source>
</evidence>
<dbReference type="SUPFAM" id="SSF49764">
    <property type="entry name" value="HSP20-like chaperones"/>
    <property type="match status" value="1"/>
</dbReference>
<feature type="compositionally biased region" description="Low complexity" evidence="3">
    <location>
        <begin position="56"/>
        <end position="74"/>
    </location>
</feature>
<dbReference type="Gene3D" id="2.60.40.790">
    <property type="match status" value="1"/>
</dbReference>
<gene>
    <name evidence="5" type="ORF">TELCIR_21903</name>
</gene>
<evidence type="ECO:0000313" key="5">
    <source>
        <dbReference type="EMBL" id="PIO56696.1"/>
    </source>
</evidence>
<organism evidence="5 6">
    <name type="scientific">Teladorsagia circumcincta</name>
    <name type="common">Brown stomach worm</name>
    <name type="synonym">Ostertagia circumcincta</name>
    <dbReference type="NCBI Taxonomy" id="45464"/>
    <lineage>
        <taxon>Eukaryota</taxon>
        <taxon>Metazoa</taxon>
        <taxon>Ecdysozoa</taxon>
        <taxon>Nematoda</taxon>
        <taxon>Chromadorea</taxon>
        <taxon>Rhabditida</taxon>
        <taxon>Rhabditina</taxon>
        <taxon>Rhabditomorpha</taxon>
        <taxon>Strongyloidea</taxon>
        <taxon>Trichostrongylidae</taxon>
        <taxon>Teladorsagia</taxon>
    </lineage>
</organism>
<dbReference type="OrthoDB" id="1431247at2759"/>
<evidence type="ECO:0000256" key="1">
    <source>
        <dbReference type="PROSITE-ProRule" id="PRU00285"/>
    </source>
</evidence>
<accession>A0A2G9TFF1</accession>
<dbReference type="Proteomes" id="UP000230423">
    <property type="component" value="Unassembled WGS sequence"/>
</dbReference>
<dbReference type="Pfam" id="PF00011">
    <property type="entry name" value="HSP20"/>
    <property type="match status" value="1"/>
</dbReference>
<comment type="similarity">
    <text evidence="1 2">Belongs to the small heat shock protein (HSP20) family.</text>
</comment>
<dbReference type="AlphaFoldDB" id="A0A2G9TFF1"/>
<name>A0A2G9TFF1_TELCI</name>
<feature type="compositionally biased region" description="Basic and acidic residues" evidence="3">
    <location>
        <begin position="41"/>
        <end position="55"/>
    </location>
</feature>
<dbReference type="CDD" id="cd06526">
    <property type="entry name" value="metazoan_ACD"/>
    <property type="match status" value="1"/>
</dbReference>
<sequence>MARSFMRSWTLPEDVKLEEVKSELTDKGRLTIEVPKYPDPSYRKDYKEIPIEHRGSSSSQSRSTHTYTHSRSGH</sequence>
<dbReference type="PROSITE" id="PS01031">
    <property type="entry name" value="SHSP"/>
    <property type="match status" value="1"/>
</dbReference>
<evidence type="ECO:0000259" key="4">
    <source>
        <dbReference type="PROSITE" id="PS01031"/>
    </source>
</evidence>
<evidence type="ECO:0000256" key="3">
    <source>
        <dbReference type="SAM" id="MobiDB-lite"/>
    </source>
</evidence>
<feature type="domain" description="SHSP" evidence="4">
    <location>
        <begin position="1"/>
        <end position="52"/>
    </location>
</feature>
<reference evidence="5 6" key="1">
    <citation type="submission" date="2015-09" db="EMBL/GenBank/DDBJ databases">
        <title>Draft genome of the parasitic nematode Teladorsagia circumcincta isolate WARC Sus (inbred).</title>
        <authorList>
            <person name="Mitreva M."/>
        </authorList>
    </citation>
    <scope>NUCLEOTIDE SEQUENCE [LARGE SCALE GENOMIC DNA]</scope>
    <source>
        <strain evidence="5 6">S</strain>
    </source>
</reference>
<evidence type="ECO:0000256" key="2">
    <source>
        <dbReference type="RuleBase" id="RU003616"/>
    </source>
</evidence>
<dbReference type="InterPro" id="IPR002068">
    <property type="entry name" value="A-crystallin/Hsp20_dom"/>
</dbReference>
<dbReference type="EMBL" id="KZ373540">
    <property type="protein sequence ID" value="PIO56696.1"/>
    <property type="molecule type" value="Genomic_DNA"/>
</dbReference>